<organism evidence="1 2">
    <name type="scientific">Acrobeloides nanus</name>
    <dbReference type="NCBI Taxonomy" id="290746"/>
    <lineage>
        <taxon>Eukaryota</taxon>
        <taxon>Metazoa</taxon>
        <taxon>Ecdysozoa</taxon>
        <taxon>Nematoda</taxon>
        <taxon>Chromadorea</taxon>
        <taxon>Rhabditida</taxon>
        <taxon>Tylenchina</taxon>
        <taxon>Cephalobomorpha</taxon>
        <taxon>Cephaloboidea</taxon>
        <taxon>Cephalobidae</taxon>
        <taxon>Acrobeloides</taxon>
    </lineage>
</organism>
<accession>A0A914DLV3</accession>
<evidence type="ECO:0000313" key="1">
    <source>
        <dbReference type="Proteomes" id="UP000887540"/>
    </source>
</evidence>
<sequence>MLCSPDFFFSFRDTSYNFSSVEIQPNPSIQEISIVLRNGSSGIPDKIYDIKKIIESIPKGYPNLNLLEIKDIYFMGVYGMEYVSSYSTLHGQALQFVTKLFMKTEALLSIFNNFLYRK</sequence>
<dbReference type="Proteomes" id="UP000887540">
    <property type="component" value="Unplaced"/>
</dbReference>
<reference evidence="2" key="1">
    <citation type="submission" date="2022-11" db="UniProtKB">
        <authorList>
            <consortium name="WormBaseParasite"/>
        </authorList>
    </citation>
    <scope>IDENTIFICATION</scope>
</reference>
<proteinExistence type="predicted"/>
<protein>
    <submittedName>
        <fullName evidence="2">Uncharacterized protein</fullName>
    </submittedName>
</protein>
<dbReference type="WBParaSite" id="ACRNAN_scaffold30901.g27118.t1">
    <property type="protein sequence ID" value="ACRNAN_scaffold30901.g27118.t1"/>
    <property type="gene ID" value="ACRNAN_scaffold30901.g27118"/>
</dbReference>
<evidence type="ECO:0000313" key="2">
    <source>
        <dbReference type="WBParaSite" id="ACRNAN_scaffold30901.g27118.t1"/>
    </source>
</evidence>
<keyword evidence="1" id="KW-1185">Reference proteome</keyword>
<dbReference type="AlphaFoldDB" id="A0A914DLV3"/>
<name>A0A914DLV3_9BILA</name>